<dbReference type="Proteomes" id="UP000324973">
    <property type="component" value="Unassembled WGS sequence"/>
</dbReference>
<accession>A0A5D4XR13</accession>
<dbReference type="GO" id="GO:0009307">
    <property type="term" value="P:DNA restriction-modification system"/>
    <property type="evidence" value="ECO:0007669"/>
    <property type="project" value="InterPro"/>
</dbReference>
<name>A0A5D4XR13_9GAMM</name>
<evidence type="ECO:0000259" key="2">
    <source>
        <dbReference type="Pfam" id="PF18062"/>
    </source>
</evidence>
<keyword evidence="4" id="KW-1185">Reference proteome</keyword>
<protein>
    <submittedName>
        <fullName evidence="3">Restriction endonuclease</fullName>
    </submittedName>
</protein>
<dbReference type="Gene3D" id="2.30.280.20">
    <property type="match status" value="1"/>
</dbReference>
<organism evidence="3 4">
    <name type="scientific">Luteimonas viscosa</name>
    <dbReference type="NCBI Taxonomy" id="1132694"/>
    <lineage>
        <taxon>Bacteria</taxon>
        <taxon>Pseudomonadati</taxon>
        <taxon>Pseudomonadota</taxon>
        <taxon>Gammaproteobacteria</taxon>
        <taxon>Lysobacterales</taxon>
        <taxon>Lysobacteraceae</taxon>
        <taxon>Luteimonas</taxon>
    </lineage>
</organism>
<dbReference type="EMBL" id="VTFT01000001">
    <property type="protein sequence ID" value="TYT26181.1"/>
    <property type="molecule type" value="Genomic_DNA"/>
</dbReference>
<evidence type="ECO:0000313" key="4">
    <source>
        <dbReference type="Proteomes" id="UP000324973"/>
    </source>
</evidence>
<keyword evidence="3" id="KW-0255">Endonuclease</keyword>
<evidence type="ECO:0000259" key="1">
    <source>
        <dbReference type="Pfam" id="PF04471"/>
    </source>
</evidence>
<dbReference type="AlphaFoldDB" id="A0A5D4XR13"/>
<dbReference type="RefSeq" id="WP_149102731.1">
    <property type="nucleotide sequence ID" value="NZ_VTFT01000001.1"/>
</dbReference>
<gene>
    <name evidence="3" type="ORF">FZO89_07860</name>
</gene>
<dbReference type="InterPro" id="IPR011856">
    <property type="entry name" value="tRNA_endonuc-like_dom_sf"/>
</dbReference>
<feature type="domain" description="Restriction endonuclease type IV Mrr" evidence="1">
    <location>
        <begin position="248"/>
        <end position="366"/>
    </location>
</feature>
<keyword evidence="3" id="KW-0540">Nuclease</keyword>
<feature type="domain" description="Restriction endonuclease AspBHI N-terminal" evidence="2">
    <location>
        <begin position="30"/>
        <end position="208"/>
    </location>
</feature>
<proteinExistence type="predicted"/>
<dbReference type="Pfam" id="PF18062">
    <property type="entry name" value="RE_AspBHI_N"/>
    <property type="match status" value="1"/>
</dbReference>
<dbReference type="InterPro" id="IPR041409">
    <property type="entry name" value="RE_AspBHI_N"/>
</dbReference>
<dbReference type="Pfam" id="PF04471">
    <property type="entry name" value="Mrr_cat"/>
    <property type="match status" value="1"/>
</dbReference>
<dbReference type="OrthoDB" id="3010308at2"/>
<dbReference type="Gene3D" id="3.40.1350.10">
    <property type="match status" value="1"/>
</dbReference>
<keyword evidence="3" id="KW-0378">Hydrolase</keyword>
<dbReference type="GO" id="GO:0004519">
    <property type="term" value="F:endonuclease activity"/>
    <property type="evidence" value="ECO:0007669"/>
    <property type="project" value="UniProtKB-KW"/>
</dbReference>
<dbReference type="InterPro" id="IPR007560">
    <property type="entry name" value="Restrct_endonuc_IV_Mrr"/>
</dbReference>
<reference evidence="3 4" key="1">
    <citation type="submission" date="2019-08" db="EMBL/GenBank/DDBJ databases">
        <title>Luteimonas viscosus sp. nov., isolated from soil of a sunflower field.</title>
        <authorList>
            <person name="Jianli Z."/>
            <person name="Ying Z."/>
        </authorList>
    </citation>
    <scope>NUCLEOTIDE SEQUENCE [LARGE SCALE GENOMIC DNA]</scope>
    <source>
        <strain evidence="3 4">XBU10</strain>
    </source>
</reference>
<comment type="caution">
    <text evidence="3">The sequence shown here is derived from an EMBL/GenBank/DDBJ whole genome shotgun (WGS) entry which is preliminary data.</text>
</comment>
<evidence type="ECO:0000313" key="3">
    <source>
        <dbReference type="EMBL" id="TYT26181.1"/>
    </source>
</evidence>
<sequence length="388" mass="42578">MTGFSGAQLSQVDLIVDAVYAGYKTDRGGMADPLVPLVGVSRQGGFRYRGTRARPTVLVLTSNLAEPEWPDQLDEETGTFIYYGDNRHPGQLLHETPRFGNQLLRQIFDWAHLGQRHLVPPILVFTTEATGRAFRFRGLAVPGSPVMEATEDLVALWKTSEGQRFQNYKAVFTILDEAVISRAWVHAAGQGSMNGMAPTAWSAWLATGGIRPLMAPRSAIVRSRAEQLPRTADDQTLLEVIRKRYKNNPLGFEACAGALTRFLLPSVSRLDLTRPWRDGGRDGIGQLRLGCGAASIHVDFALEAKCYGATNAVGVREVSRLISRIKHREFGVLITTSHVDRQAYQEVVDDGHPVILTAGRDIVALLRNAGLQTPVQVDAWLDGIASTN</sequence>
<dbReference type="GO" id="GO:0003677">
    <property type="term" value="F:DNA binding"/>
    <property type="evidence" value="ECO:0007669"/>
    <property type="project" value="InterPro"/>
</dbReference>